<evidence type="ECO:0000259" key="1">
    <source>
        <dbReference type="Pfam" id="PF04151"/>
    </source>
</evidence>
<accession>A0A1L9BDN9</accession>
<dbReference type="Pfam" id="PF04151">
    <property type="entry name" value="PPC"/>
    <property type="match status" value="2"/>
</dbReference>
<proteinExistence type="predicted"/>
<evidence type="ECO:0000313" key="2">
    <source>
        <dbReference type="EMBL" id="OJH40377.1"/>
    </source>
</evidence>
<dbReference type="STRING" id="83449.BON30_15230"/>
<name>A0A1L9BDN9_9BACT</name>
<comment type="caution">
    <text evidence="2">The sequence shown here is derived from an EMBL/GenBank/DDBJ whole genome shotgun (WGS) entry which is preliminary data.</text>
</comment>
<protein>
    <recommendedName>
        <fullName evidence="1">Peptidase C-terminal archaeal/bacterial domain-containing protein</fullName>
    </recommendedName>
</protein>
<feature type="domain" description="Peptidase C-terminal archaeal/bacterial" evidence="1">
    <location>
        <begin position="62"/>
        <end position="131"/>
    </location>
</feature>
<dbReference type="EMBL" id="MPIN01000003">
    <property type="protein sequence ID" value="OJH40377.1"/>
    <property type="molecule type" value="Genomic_DNA"/>
</dbReference>
<dbReference type="Proteomes" id="UP000182229">
    <property type="component" value="Unassembled WGS sequence"/>
</dbReference>
<dbReference type="Gene3D" id="2.60.120.380">
    <property type="match status" value="2"/>
</dbReference>
<dbReference type="AlphaFoldDB" id="A0A1L9BDN9"/>
<evidence type="ECO:0000313" key="3">
    <source>
        <dbReference type="Proteomes" id="UP000182229"/>
    </source>
</evidence>
<reference evidence="3" key="1">
    <citation type="submission" date="2016-11" db="EMBL/GenBank/DDBJ databases">
        <authorList>
            <person name="Shukria A."/>
            <person name="Stevens D.C."/>
        </authorList>
    </citation>
    <scope>NUCLEOTIDE SEQUENCE [LARGE SCALE GENOMIC DNA]</scope>
    <source>
        <strain evidence="3">Cbfe23</strain>
    </source>
</reference>
<organism evidence="2 3">
    <name type="scientific">Cystobacter ferrugineus</name>
    <dbReference type="NCBI Taxonomy" id="83449"/>
    <lineage>
        <taxon>Bacteria</taxon>
        <taxon>Pseudomonadati</taxon>
        <taxon>Myxococcota</taxon>
        <taxon>Myxococcia</taxon>
        <taxon>Myxococcales</taxon>
        <taxon>Cystobacterineae</taxon>
        <taxon>Archangiaceae</taxon>
        <taxon>Cystobacter</taxon>
    </lineage>
</organism>
<reference evidence="2 3" key="2">
    <citation type="submission" date="2016-12" db="EMBL/GenBank/DDBJ databases">
        <title>Draft Genome Sequence of Cystobacter ferrugineus Strain Cbfe23.</title>
        <authorList>
            <person name="Akbar S."/>
            <person name="Dowd S.E."/>
            <person name="Stevens D.C."/>
        </authorList>
    </citation>
    <scope>NUCLEOTIDE SEQUENCE [LARGE SCALE GENOMIC DNA]</scope>
    <source>
        <strain evidence="2 3">Cbfe23</strain>
    </source>
</reference>
<feature type="domain" description="Peptidase C-terminal archaeal/bacterial" evidence="1">
    <location>
        <begin position="174"/>
        <end position="241"/>
    </location>
</feature>
<sequence>MPALLALSLVACGVEGSNTELTESTHAQGVQADAVKTACSTPLSNGVTVTGISAELDAWSCTYTLEVPEGTGRLSFDMNQLPDAKGAAYMYVRFGSEPTFDTYDCRPGNLVGVNCTFLRPRAGTWYVKISGAFGPSASGLELTGTYTLGIPSDSVLTNGVETAPYLYKGSQWKCFTLDVPSGTSSVVFTERLTKTGWNIPPDLYVRYGEQPTKTAYDCSTYTNNGLATCTIDNPAAGTWFACSYGDYPREGVVIKGTYP</sequence>
<keyword evidence="3" id="KW-1185">Reference proteome</keyword>
<dbReference type="InterPro" id="IPR007280">
    <property type="entry name" value="Peptidase_C_arc/bac"/>
</dbReference>
<gene>
    <name evidence="2" type="ORF">BON30_15230</name>
</gene>